<dbReference type="GO" id="GO:0016987">
    <property type="term" value="F:sigma factor activity"/>
    <property type="evidence" value="ECO:0007669"/>
    <property type="project" value="UniProtKB-KW"/>
</dbReference>
<dbReference type="Gene3D" id="1.10.1740.10">
    <property type="match status" value="1"/>
</dbReference>
<dbReference type="SUPFAM" id="SSF88659">
    <property type="entry name" value="Sigma3 and sigma4 domains of RNA polymerase sigma factors"/>
    <property type="match status" value="1"/>
</dbReference>
<evidence type="ECO:0000313" key="9">
    <source>
        <dbReference type="EMBL" id="VFR75323.1"/>
    </source>
</evidence>
<dbReference type="GO" id="GO:0006352">
    <property type="term" value="P:DNA-templated transcription initiation"/>
    <property type="evidence" value="ECO:0007669"/>
    <property type="project" value="InterPro"/>
</dbReference>
<reference evidence="8" key="1">
    <citation type="submission" date="2019-03" db="EMBL/GenBank/DDBJ databases">
        <authorList>
            <person name="Danneels B."/>
        </authorList>
    </citation>
    <scope>NUCLEOTIDE SEQUENCE</scope>
</reference>
<organism evidence="8">
    <name type="scientific">plant metagenome</name>
    <dbReference type="NCBI Taxonomy" id="1297885"/>
    <lineage>
        <taxon>unclassified sequences</taxon>
        <taxon>metagenomes</taxon>
        <taxon>organismal metagenomes</taxon>
    </lineage>
</organism>
<dbReference type="EMBL" id="CAADIP010000053">
    <property type="protein sequence ID" value="VFR97132.1"/>
    <property type="molecule type" value="Genomic_DNA"/>
</dbReference>
<dbReference type="EMBL" id="CAADHY010000013">
    <property type="protein sequence ID" value="VFR18788.1"/>
    <property type="molecule type" value="Genomic_DNA"/>
</dbReference>
<dbReference type="SUPFAM" id="SSF88946">
    <property type="entry name" value="Sigma2 domain of RNA polymerase sigma factors"/>
    <property type="match status" value="1"/>
</dbReference>
<dbReference type="InterPro" id="IPR013249">
    <property type="entry name" value="RNA_pol_sigma70_r4_t2"/>
</dbReference>
<dbReference type="PANTHER" id="PTHR43133:SF63">
    <property type="entry name" value="RNA POLYMERASE SIGMA FACTOR FECI-RELATED"/>
    <property type="match status" value="1"/>
</dbReference>
<dbReference type="EMBL" id="CAADIZ010000041">
    <property type="protein sequence ID" value="VFS27009.1"/>
    <property type="molecule type" value="Genomic_DNA"/>
</dbReference>
<feature type="domain" description="RNA polymerase sigma factor 70 region 4 type 2" evidence="6">
    <location>
        <begin position="108"/>
        <end position="159"/>
    </location>
</feature>
<dbReference type="InterPro" id="IPR013324">
    <property type="entry name" value="RNA_pol_sigma_r3/r4-like"/>
</dbReference>
<evidence type="ECO:0000313" key="10">
    <source>
        <dbReference type="EMBL" id="VFR95888.1"/>
    </source>
</evidence>
<evidence type="ECO:0000313" key="12">
    <source>
        <dbReference type="EMBL" id="VFS27009.1"/>
    </source>
</evidence>
<evidence type="ECO:0000256" key="3">
    <source>
        <dbReference type="ARBA" id="ARBA00023082"/>
    </source>
</evidence>
<dbReference type="AlphaFoldDB" id="A0A484RU86"/>
<protein>
    <submittedName>
        <fullName evidence="8">Extracytoplasmic function (ECF) sigma factor VreI</fullName>
    </submittedName>
</protein>
<evidence type="ECO:0000259" key="6">
    <source>
        <dbReference type="Pfam" id="PF08281"/>
    </source>
</evidence>
<dbReference type="GO" id="GO:0003677">
    <property type="term" value="F:DNA binding"/>
    <property type="evidence" value="ECO:0007669"/>
    <property type="project" value="InterPro"/>
</dbReference>
<evidence type="ECO:0000256" key="2">
    <source>
        <dbReference type="ARBA" id="ARBA00023015"/>
    </source>
</evidence>
<evidence type="ECO:0000313" key="8">
    <source>
        <dbReference type="EMBL" id="VFR53888.1"/>
    </source>
</evidence>
<evidence type="ECO:0000259" key="5">
    <source>
        <dbReference type="Pfam" id="PF04542"/>
    </source>
</evidence>
<dbReference type="InterPro" id="IPR014284">
    <property type="entry name" value="RNA_pol_sigma-70_dom"/>
</dbReference>
<sequence>MSTALHLRQRLAARYLELRRSLERMVGSRDRAADALHETWVRLESASPASPVRNPDAYLLRMASNIATDGWRKFEERVSDDERGMLLQLPDEGADPARIVAARRDLHTLQRALDSLPPRRRAILAAARIEGLLNAEIAQRFGISVPMVKKELQAAMRQCRASMADTEAVTRGDLTGRRKF</sequence>
<dbReference type="InterPro" id="IPR013325">
    <property type="entry name" value="RNA_pol_sigma_r2"/>
</dbReference>
<evidence type="ECO:0000313" key="11">
    <source>
        <dbReference type="EMBL" id="VFR97132.1"/>
    </source>
</evidence>
<evidence type="ECO:0000313" key="7">
    <source>
        <dbReference type="EMBL" id="VFR18788.1"/>
    </source>
</evidence>
<keyword evidence="4" id="KW-0804">Transcription</keyword>
<evidence type="ECO:0000256" key="4">
    <source>
        <dbReference type="ARBA" id="ARBA00023163"/>
    </source>
</evidence>
<dbReference type="NCBIfam" id="TIGR02937">
    <property type="entry name" value="sigma70-ECF"/>
    <property type="match status" value="1"/>
</dbReference>
<dbReference type="InterPro" id="IPR007627">
    <property type="entry name" value="RNA_pol_sigma70_r2"/>
</dbReference>
<name>A0A484RU86_9ZZZZ</name>
<dbReference type="EMBL" id="CAADII010000014">
    <property type="protein sequence ID" value="VFR53888.1"/>
    <property type="molecule type" value="Genomic_DNA"/>
</dbReference>
<keyword evidence="2" id="KW-0805">Transcription regulation</keyword>
<dbReference type="EMBL" id="CAADIO010000047">
    <property type="protein sequence ID" value="VFR95888.1"/>
    <property type="molecule type" value="Genomic_DNA"/>
</dbReference>
<dbReference type="PANTHER" id="PTHR43133">
    <property type="entry name" value="RNA POLYMERASE ECF-TYPE SIGMA FACTO"/>
    <property type="match status" value="1"/>
</dbReference>
<keyword evidence="3" id="KW-0731">Sigma factor</keyword>
<gene>
    <name evidence="7" type="ORF">AMP9_0426</name>
    <name evidence="8" type="ORF">BRI6_0427</name>
    <name evidence="9" type="ORF">BRI9_0483</name>
    <name evidence="11" type="ORF">IVO3_0482</name>
    <name evidence="10" type="ORF">RAN3_0424</name>
    <name evidence="12" type="ORF">RAN7_0423</name>
</gene>
<dbReference type="InterPro" id="IPR039425">
    <property type="entry name" value="RNA_pol_sigma-70-like"/>
</dbReference>
<feature type="domain" description="RNA polymerase sigma-70 region 2" evidence="5">
    <location>
        <begin position="18"/>
        <end position="73"/>
    </location>
</feature>
<dbReference type="Pfam" id="PF08281">
    <property type="entry name" value="Sigma70_r4_2"/>
    <property type="match status" value="1"/>
</dbReference>
<proteinExistence type="inferred from homology"/>
<comment type="similarity">
    <text evidence="1">Belongs to the sigma-70 factor family. ECF subfamily.</text>
</comment>
<evidence type="ECO:0000256" key="1">
    <source>
        <dbReference type="ARBA" id="ARBA00010641"/>
    </source>
</evidence>
<accession>A0A484RU86</accession>
<dbReference type="Pfam" id="PF04542">
    <property type="entry name" value="Sigma70_r2"/>
    <property type="match status" value="1"/>
</dbReference>
<dbReference type="EMBL" id="CAADIK010000040">
    <property type="protein sequence ID" value="VFR75323.1"/>
    <property type="molecule type" value="Genomic_DNA"/>
</dbReference>
<dbReference type="Gene3D" id="1.10.10.10">
    <property type="entry name" value="Winged helix-like DNA-binding domain superfamily/Winged helix DNA-binding domain"/>
    <property type="match status" value="1"/>
</dbReference>
<dbReference type="InterPro" id="IPR036388">
    <property type="entry name" value="WH-like_DNA-bd_sf"/>
</dbReference>